<comment type="function">
    <text evidence="5 6">Structural component of flagellum, the bacterial motility apparatus. Part of the rod structure of flagellar basal body.</text>
</comment>
<keyword evidence="4 6" id="KW-0975">Bacterial flagellum</keyword>
<evidence type="ECO:0000256" key="5">
    <source>
        <dbReference type="ARBA" id="ARBA00024934"/>
    </source>
</evidence>
<feature type="domain" description="Flagellar basal body rod protein N-terminal" evidence="7">
    <location>
        <begin position="9"/>
        <end position="39"/>
    </location>
</feature>
<dbReference type="PIRSF" id="PIRSF002889">
    <property type="entry name" value="Rod_FlgB"/>
    <property type="match status" value="1"/>
</dbReference>
<dbReference type="AlphaFoldDB" id="A0A1I4PPP9"/>
<evidence type="ECO:0000256" key="6">
    <source>
        <dbReference type="PIRNR" id="PIRNR002889"/>
    </source>
</evidence>
<proteinExistence type="inferred from homology"/>
<gene>
    <name evidence="8" type="ORF">SAMN04488054_1302</name>
</gene>
<dbReference type="OrthoDB" id="9792068at2"/>
<reference evidence="8 9" key="1">
    <citation type="submission" date="2016-10" db="EMBL/GenBank/DDBJ databases">
        <authorList>
            <person name="de Groot N.N."/>
        </authorList>
    </citation>
    <scope>NUCLEOTIDE SEQUENCE [LARGE SCALE GENOMIC DNA]</scope>
    <source>
        <strain evidence="8 9">CGMCC 1.6134</strain>
    </source>
</reference>
<keyword evidence="8" id="KW-0966">Cell projection</keyword>
<keyword evidence="8" id="KW-0969">Cilium</keyword>
<dbReference type="RefSeq" id="WP_090928075.1">
    <property type="nucleotide sequence ID" value="NZ_FOTY01000030.1"/>
</dbReference>
<dbReference type="PANTHER" id="PTHR30435">
    <property type="entry name" value="FLAGELLAR PROTEIN"/>
    <property type="match status" value="1"/>
</dbReference>
<protein>
    <recommendedName>
        <fullName evidence="3 6">Flagellar basal body rod protein FlgB</fullName>
    </recommendedName>
</protein>
<evidence type="ECO:0000256" key="1">
    <source>
        <dbReference type="ARBA" id="ARBA00004117"/>
    </source>
</evidence>
<keyword evidence="8" id="KW-0282">Flagellum</keyword>
<evidence type="ECO:0000313" key="9">
    <source>
        <dbReference type="Proteomes" id="UP000199668"/>
    </source>
</evidence>
<evidence type="ECO:0000256" key="4">
    <source>
        <dbReference type="ARBA" id="ARBA00023143"/>
    </source>
</evidence>
<evidence type="ECO:0000256" key="3">
    <source>
        <dbReference type="ARBA" id="ARBA00014376"/>
    </source>
</evidence>
<evidence type="ECO:0000259" key="7">
    <source>
        <dbReference type="Pfam" id="PF00460"/>
    </source>
</evidence>
<evidence type="ECO:0000256" key="2">
    <source>
        <dbReference type="ARBA" id="ARBA00009677"/>
    </source>
</evidence>
<accession>A0A1I4PPP9</accession>
<sequence>MGLFDSATFYNLEQGLKGAATRQKTISDNISNVDTPNYKAKSTHFKHTLNEAMQNDKFQAQQTNQQHIPFGGSGSDSIYVSRDSSTMYNHNGNNVDIDKEMTDSAKNQIYYNALTDRLSSKFSSLKTAVRSS</sequence>
<organism evidence="8 9">
    <name type="scientific">Salibacterium qingdaonense</name>
    <dbReference type="NCBI Taxonomy" id="266892"/>
    <lineage>
        <taxon>Bacteria</taxon>
        <taxon>Bacillati</taxon>
        <taxon>Bacillota</taxon>
        <taxon>Bacilli</taxon>
        <taxon>Bacillales</taxon>
        <taxon>Bacillaceae</taxon>
    </lineage>
</organism>
<evidence type="ECO:0000313" key="8">
    <source>
        <dbReference type="EMBL" id="SFM29709.1"/>
    </source>
</evidence>
<dbReference type="EMBL" id="FOTY01000030">
    <property type="protein sequence ID" value="SFM29709.1"/>
    <property type="molecule type" value="Genomic_DNA"/>
</dbReference>
<dbReference type="InterPro" id="IPR006300">
    <property type="entry name" value="FlgB"/>
</dbReference>
<comment type="subcellular location">
    <subcellularLocation>
        <location evidence="1 6">Bacterial flagellum basal body</location>
    </subcellularLocation>
</comment>
<comment type="subunit">
    <text evidence="6">The basal body constitutes a major portion of the flagellar organelle and consists of a number of rings mounted on a central rod.</text>
</comment>
<dbReference type="InterPro" id="IPR019776">
    <property type="entry name" value="Flagellar_basal_body_rod_CS"/>
</dbReference>
<dbReference type="GO" id="GO:0071978">
    <property type="term" value="P:bacterial-type flagellum-dependent swarming motility"/>
    <property type="evidence" value="ECO:0007669"/>
    <property type="project" value="TreeGrafter"/>
</dbReference>
<name>A0A1I4PPP9_9BACI</name>
<dbReference type="GO" id="GO:0030694">
    <property type="term" value="C:bacterial-type flagellum basal body, rod"/>
    <property type="evidence" value="ECO:0007669"/>
    <property type="project" value="InterPro"/>
</dbReference>
<dbReference type="STRING" id="266892.SAMN04488054_1302"/>
<dbReference type="InterPro" id="IPR001444">
    <property type="entry name" value="Flag_bb_rod_N"/>
</dbReference>
<dbReference type="Proteomes" id="UP000199668">
    <property type="component" value="Unassembled WGS sequence"/>
</dbReference>
<dbReference type="PANTHER" id="PTHR30435:SF12">
    <property type="entry name" value="FLAGELLAR BASAL BODY ROD PROTEIN FLGB"/>
    <property type="match status" value="1"/>
</dbReference>
<dbReference type="NCBIfam" id="TIGR01396">
    <property type="entry name" value="FlgB"/>
    <property type="match status" value="1"/>
</dbReference>
<dbReference type="Pfam" id="PF00460">
    <property type="entry name" value="Flg_bb_rod"/>
    <property type="match status" value="1"/>
</dbReference>
<comment type="similarity">
    <text evidence="2 6">Belongs to the flagella basal body rod proteins family.</text>
</comment>
<keyword evidence="9" id="KW-1185">Reference proteome</keyword>
<dbReference type="PROSITE" id="PS00588">
    <property type="entry name" value="FLAGELLA_BB_ROD"/>
    <property type="match status" value="1"/>
</dbReference>